<dbReference type="Pfam" id="PF07238">
    <property type="entry name" value="PilZ"/>
    <property type="match status" value="1"/>
</dbReference>
<dbReference type="AlphaFoldDB" id="A0A2U3QEK2"/>
<name>A0A2U3QEK2_9BACT</name>
<dbReference type="EMBL" id="OUUY01000030">
    <property type="protein sequence ID" value="SPP99862.1"/>
    <property type="molecule type" value="Genomic_DNA"/>
</dbReference>
<protein>
    <recommendedName>
        <fullName evidence="1">PilZ domain-containing protein</fullName>
    </recommendedName>
</protein>
<evidence type="ECO:0000313" key="3">
    <source>
        <dbReference type="Proteomes" id="UP000245125"/>
    </source>
</evidence>
<feature type="domain" description="PilZ" evidence="1">
    <location>
        <begin position="6"/>
        <end position="77"/>
    </location>
</feature>
<dbReference type="InterPro" id="IPR009875">
    <property type="entry name" value="PilZ_domain"/>
</dbReference>
<proteinExistence type="predicted"/>
<dbReference type="Proteomes" id="UP000245125">
    <property type="component" value="Unassembled WGS sequence"/>
</dbReference>
<dbReference type="GO" id="GO:0035438">
    <property type="term" value="F:cyclic-di-GMP binding"/>
    <property type="evidence" value="ECO:0007669"/>
    <property type="project" value="InterPro"/>
</dbReference>
<sequence>MRVVNDRRSHERFKLNVLEINCTVMFTKKVKVIDISINGVSLESTYRLNLGNSYALHLTDKKKTIALRGNVVWSSLVESKRGHSGNVIPVYKVGMNLSDMSHEKGIDFLNFILENRMICMYKAPSATLDNGSEIPKKNLDKAEHTHNFRGSIGYHKAPGLTEHPSGQRIKEVCQAATTDQVSLTRLVVPRKVLATTGKAVTLKAHAVAESKAGEVPVTVTLTAVPAAGVKVGIHPAHITKEVNRQLTNFCFSLRIVCAKSGTWPVKWAAKINSSKESKNANDVQTVTTRVVCRKA</sequence>
<accession>A0A2U3QEK2</accession>
<gene>
    <name evidence="2" type="ORF">NBG4_1250001</name>
</gene>
<evidence type="ECO:0000259" key="1">
    <source>
        <dbReference type="Pfam" id="PF07238"/>
    </source>
</evidence>
<keyword evidence="3" id="KW-1185">Reference proteome</keyword>
<evidence type="ECO:0000313" key="2">
    <source>
        <dbReference type="EMBL" id="SPP99862.1"/>
    </source>
</evidence>
<organism evidence="2 3">
    <name type="scientific">Candidatus Sulfobium mesophilum</name>
    <dbReference type="NCBI Taxonomy" id="2016548"/>
    <lineage>
        <taxon>Bacteria</taxon>
        <taxon>Pseudomonadati</taxon>
        <taxon>Nitrospirota</taxon>
        <taxon>Nitrospiria</taxon>
        <taxon>Nitrospirales</taxon>
        <taxon>Nitrospiraceae</taxon>
        <taxon>Candidatus Sulfobium</taxon>
    </lineage>
</organism>
<dbReference type="Gene3D" id="2.40.10.220">
    <property type="entry name" value="predicted glycosyltransferase like domains"/>
    <property type="match status" value="1"/>
</dbReference>
<reference evidence="3" key="1">
    <citation type="submission" date="2018-03" db="EMBL/GenBank/DDBJ databases">
        <authorList>
            <person name="Zecchin S."/>
        </authorList>
    </citation>
    <scope>NUCLEOTIDE SEQUENCE [LARGE SCALE GENOMIC DNA]</scope>
</reference>